<dbReference type="Gene3D" id="3.30.40.220">
    <property type="match status" value="1"/>
</dbReference>
<sequence>MQQPLSVACTHCQNIFHMRPAEHQRSLKLGRRMFCSRSCAGRSNQRNLPPAGNPAAYSIKQHAANRKDKYSGLREHLRHCRRRDKETTISLDDLLAQWQHQQGHCPFTGIELQHPEYIGRNDVFRNALLDRIDPSLGYVLGNIQSVSMAINYAKSTLSQTEMVDLCKLIARYRQSKV</sequence>
<evidence type="ECO:0000313" key="1">
    <source>
        <dbReference type="EMBL" id="MDO7877258.1"/>
    </source>
</evidence>
<evidence type="ECO:0000313" key="2">
    <source>
        <dbReference type="Proteomes" id="UP001176429"/>
    </source>
</evidence>
<dbReference type="Proteomes" id="UP001176429">
    <property type="component" value="Unassembled WGS sequence"/>
</dbReference>
<proteinExistence type="predicted"/>
<name>A0ABT9BL40_9BACT</name>
<dbReference type="EMBL" id="JAUQSY010000018">
    <property type="protein sequence ID" value="MDO7877258.1"/>
    <property type="molecule type" value="Genomic_DNA"/>
</dbReference>
<dbReference type="RefSeq" id="WP_305008688.1">
    <property type="nucleotide sequence ID" value="NZ_JAUQSY010000018.1"/>
</dbReference>
<reference evidence="1" key="1">
    <citation type="submission" date="2023-07" db="EMBL/GenBank/DDBJ databases">
        <authorList>
            <person name="Kim M.K."/>
        </authorList>
    </citation>
    <scope>NUCLEOTIDE SEQUENCE</scope>
    <source>
        <strain evidence="1">ASUV-10-1</strain>
    </source>
</reference>
<organism evidence="1 2">
    <name type="scientific">Hymenobacter aranciens</name>
    <dbReference type="NCBI Taxonomy" id="3063996"/>
    <lineage>
        <taxon>Bacteria</taxon>
        <taxon>Pseudomonadati</taxon>
        <taxon>Bacteroidota</taxon>
        <taxon>Cytophagia</taxon>
        <taxon>Cytophagales</taxon>
        <taxon>Hymenobacteraceae</taxon>
        <taxon>Hymenobacter</taxon>
    </lineage>
</organism>
<accession>A0ABT9BL40</accession>
<comment type="caution">
    <text evidence="1">The sequence shown here is derived from an EMBL/GenBank/DDBJ whole genome shotgun (WGS) entry which is preliminary data.</text>
</comment>
<gene>
    <name evidence="1" type="ORF">Q5H93_21105</name>
</gene>
<protein>
    <submittedName>
        <fullName evidence="1">Uncharacterized protein</fullName>
    </submittedName>
</protein>
<keyword evidence="2" id="KW-1185">Reference proteome</keyword>